<gene>
    <name evidence="2" type="ORF">GCM10012280_44710</name>
</gene>
<dbReference type="AlphaFoldDB" id="A0A918E0F5"/>
<reference evidence="2" key="1">
    <citation type="journal article" date="2014" name="Int. J. Syst. Evol. Microbiol.">
        <title>Complete genome sequence of Corynebacterium casei LMG S-19264T (=DSM 44701T), isolated from a smear-ripened cheese.</title>
        <authorList>
            <consortium name="US DOE Joint Genome Institute (JGI-PGF)"/>
            <person name="Walter F."/>
            <person name="Albersmeier A."/>
            <person name="Kalinowski J."/>
            <person name="Ruckert C."/>
        </authorList>
    </citation>
    <scope>NUCLEOTIDE SEQUENCE</scope>
    <source>
        <strain evidence="2">CGMCC 4.7201</strain>
    </source>
</reference>
<evidence type="ECO:0000256" key="1">
    <source>
        <dbReference type="SAM" id="MobiDB-lite"/>
    </source>
</evidence>
<reference evidence="2" key="2">
    <citation type="submission" date="2020-09" db="EMBL/GenBank/DDBJ databases">
        <authorList>
            <person name="Sun Q."/>
            <person name="Zhou Y."/>
        </authorList>
    </citation>
    <scope>NUCLEOTIDE SEQUENCE</scope>
    <source>
        <strain evidence="2">CGMCC 4.7201</strain>
    </source>
</reference>
<sequence length="51" mass="5310">MTALWASRPTTSSSCGPATESIADFTDNELPQVEKNVCSAPTASAMSSWAC</sequence>
<accession>A0A918E0F5</accession>
<proteinExistence type="predicted"/>
<feature type="region of interest" description="Disordered" evidence="1">
    <location>
        <begin position="1"/>
        <end position="20"/>
    </location>
</feature>
<evidence type="ECO:0000313" key="3">
    <source>
        <dbReference type="Proteomes" id="UP000641932"/>
    </source>
</evidence>
<name>A0A918E0F5_9ACTN</name>
<keyword evidence="3" id="KW-1185">Reference proteome</keyword>
<comment type="caution">
    <text evidence="2">The sequence shown here is derived from an EMBL/GenBank/DDBJ whole genome shotgun (WGS) entry which is preliminary data.</text>
</comment>
<dbReference type="EMBL" id="BMMS01000020">
    <property type="protein sequence ID" value="GGO93069.1"/>
    <property type="molecule type" value="Genomic_DNA"/>
</dbReference>
<protein>
    <submittedName>
        <fullName evidence="2">Uncharacterized protein</fullName>
    </submittedName>
</protein>
<dbReference type="Proteomes" id="UP000641932">
    <property type="component" value="Unassembled WGS sequence"/>
</dbReference>
<organism evidence="2 3">
    <name type="scientific">Wenjunlia tyrosinilytica</name>
    <dbReference type="NCBI Taxonomy" id="1544741"/>
    <lineage>
        <taxon>Bacteria</taxon>
        <taxon>Bacillati</taxon>
        <taxon>Actinomycetota</taxon>
        <taxon>Actinomycetes</taxon>
        <taxon>Kitasatosporales</taxon>
        <taxon>Streptomycetaceae</taxon>
        <taxon>Wenjunlia</taxon>
    </lineage>
</organism>
<evidence type="ECO:0000313" key="2">
    <source>
        <dbReference type="EMBL" id="GGO93069.1"/>
    </source>
</evidence>